<dbReference type="KEGG" id="mana:MAMMFC1_03910"/>
<dbReference type="NCBIfam" id="TIGR01498">
    <property type="entry name" value="folK"/>
    <property type="match status" value="1"/>
</dbReference>
<dbReference type="UniPathway" id="UPA00077">
    <property type="reaction ID" value="UER00155"/>
</dbReference>
<evidence type="ECO:0000313" key="11">
    <source>
        <dbReference type="Proteomes" id="UP000276437"/>
    </source>
</evidence>
<evidence type="ECO:0000256" key="5">
    <source>
        <dbReference type="ARBA" id="ARBA00022741"/>
    </source>
</evidence>
<feature type="domain" description="7,8-dihydro-6-hydroxymethylpterin-pyrophosphokinase" evidence="9">
    <location>
        <begin position="90"/>
        <end position="101"/>
    </location>
</feature>
<dbReference type="RefSeq" id="WP_126310061.1">
    <property type="nucleotide sequence ID" value="NZ_AP018449.1"/>
</dbReference>
<accession>A0A348AQ53</accession>
<dbReference type="GO" id="GO:0016301">
    <property type="term" value="F:kinase activity"/>
    <property type="evidence" value="ECO:0007669"/>
    <property type="project" value="UniProtKB-KW"/>
</dbReference>
<evidence type="ECO:0000259" key="9">
    <source>
        <dbReference type="PROSITE" id="PS00794"/>
    </source>
</evidence>
<evidence type="ECO:0000256" key="6">
    <source>
        <dbReference type="ARBA" id="ARBA00022777"/>
    </source>
</evidence>
<evidence type="ECO:0000256" key="7">
    <source>
        <dbReference type="ARBA" id="ARBA00022840"/>
    </source>
</evidence>
<evidence type="ECO:0000256" key="3">
    <source>
        <dbReference type="ARBA" id="ARBA00013253"/>
    </source>
</evidence>
<reference evidence="10 11" key="1">
    <citation type="journal article" date="2018" name="Int. J. Syst. Evol. Microbiol.">
        <title>Methylomusa anaerophila gen. nov., sp. nov., an anaerobic methanol-utilizing bacterium isolated from a microbial fuel cell.</title>
        <authorList>
            <person name="Amano N."/>
            <person name="Yamamuro A."/>
            <person name="Miyahara M."/>
            <person name="Kouzuma A."/>
            <person name="Abe T."/>
            <person name="Watanabe K."/>
        </authorList>
    </citation>
    <scope>NUCLEOTIDE SEQUENCE [LARGE SCALE GENOMIC DNA]</scope>
    <source>
        <strain evidence="10 11">MMFC1</strain>
    </source>
</reference>
<evidence type="ECO:0000256" key="1">
    <source>
        <dbReference type="ARBA" id="ARBA00000198"/>
    </source>
</evidence>
<dbReference type="Gene3D" id="3.30.70.560">
    <property type="entry name" value="7,8-Dihydro-6-hydroxymethylpterin-pyrophosphokinase HPPK"/>
    <property type="match status" value="1"/>
</dbReference>
<gene>
    <name evidence="10" type="primary">folK</name>
    <name evidence="10" type="ORF">MAMMFC1_03910</name>
</gene>
<name>A0A348AQ53_9FIRM</name>
<dbReference type="GO" id="GO:0046654">
    <property type="term" value="P:tetrahydrofolate biosynthetic process"/>
    <property type="evidence" value="ECO:0007669"/>
    <property type="project" value="UniProtKB-UniPathway"/>
</dbReference>
<evidence type="ECO:0000256" key="2">
    <source>
        <dbReference type="ARBA" id="ARBA00005051"/>
    </source>
</evidence>
<sequence>MIALGLGSNLDTLGRTREQNIAHAIELLDQHPQIKVKQISSLYETEPVGLKEQPNFLNAAVSIMTSLAPEELLNVCLDIEKQMGRIREVRWGPRNIDIDLLVYDDIQIITNTLELPHPRVPERRFVLIPLREIAGNEPVYKGLTVDELLRKTPDHTAITFYGPLNFSGQRNADGPQ</sequence>
<dbReference type="EC" id="2.7.6.3" evidence="3"/>
<evidence type="ECO:0000256" key="4">
    <source>
        <dbReference type="ARBA" id="ARBA00022679"/>
    </source>
</evidence>
<dbReference type="Proteomes" id="UP000276437">
    <property type="component" value="Chromosome"/>
</dbReference>
<evidence type="ECO:0000313" key="10">
    <source>
        <dbReference type="EMBL" id="BBB93201.1"/>
    </source>
</evidence>
<dbReference type="CDD" id="cd00483">
    <property type="entry name" value="HPPK"/>
    <property type="match status" value="1"/>
</dbReference>
<dbReference type="OrthoDB" id="9808041at2"/>
<keyword evidence="8" id="KW-0289">Folate biosynthesis</keyword>
<comment type="pathway">
    <text evidence="2">Cofactor biosynthesis; tetrahydrofolate biosynthesis; 2-amino-4-hydroxy-6-hydroxymethyl-7,8-dihydropteridine diphosphate from 7,8-dihydroneopterin triphosphate: step 4/4.</text>
</comment>
<dbReference type="AlphaFoldDB" id="A0A348AQ53"/>
<dbReference type="GO" id="GO:0003848">
    <property type="term" value="F:2-amino-4-hydroxy-6-hydroxymethyldihydropteridine diphosphokinase activity"/>
    <property type="evidence" value="ECO:0007669"/>
    <property type="project" value="UniProtKB-EC"/>
</dbReference>
<dbReference type="Pfam" id="PF01288">
    <property type="entry name" value="HPPK"/>
    <property type="match status" value="1"/>
</dbReference>
<dbReference type="InterPro" id="IPR035907">
    <property type="entry name" value="Hppk_sf"/>
</dbReference>
<keyword evidence="6 10" id="KW-0418">Kinase</keyword>
<dbReference type="GO" id="GO:0005524">
    <property type="term" value="F:ATP binding"/>
    <property type="evidence" value="ECO:0007669"/>
    <property type="project" value="UniProtKB-KW"/>
</dbReference>
<evidence type="ECO:0000256" key="8">
    <source>
        <dbReference type="ARBA" id="ARBA00022909"/>
    </source>
</evidence>
<keyword evidence="4 10" id="KW-0808">Transferase</keyword>
<protein>
    <recommendedName>
        <fullName evidence="3">2-amino-4-hydroxy-6-hydroxymethyldihydropteridine diphosphokinase</fullName>
        <ecNumber evidence="3">2.7.6.3</ecNumber>
    </recommendedName>
</protein>
<dbReference type="SUPFAM" id="SSF55083">
    <property type="entry name" value="6-hydroxymethyl-7,8-dihydropterin pyrophosphokinase, HPPK"/>
    <property type="match status" value="1"/>
</dbReference>
<keyword evidence="5" id="KW-0547">Nucleotide-binding</keyword>
<dbReference type="InterPro" id="IPR000550">
    <property type="entry name" value="Hppk"/>
</dbReference>
<keyword evidence="7" id="KW-0067">ATP-binding</keyword>
<proteinExistence type="predicted"/>
<keyword evidence="11" id="KW-1185">Reference proteome</keyword>
<organism evidence="10 11">
    <name type="scientific">Methylomusa anaerophila</name>
    <dbReference type="NCBI Taxonomy" id="1930071"/>
    <lineage>
        <taxon>Bacteria</taxon>
        <taxon>Bacillati</taxon>
        <taxon>Bacillota</taxon>
        <taxon>Negativicutes</taxon>
        <taxon>Selenomonadales</taxon>
        <taxon>Sporomusaceae</taxon>
        <taxon>Methylomusa</taxon>
    </lineage>
</organism>
<comment type="catalytic activity">
    <reaction evidence="1">
        <text>6-hydroxymethyl-7,8-dihydropterin + ATP = (7,8-dihydropterin-6-yl)methyl diphosphate + AMP + H(+)</text>
        <dbReference type="Rhea" id="RHEA:11412"/>
        <dbReference type="ChEBI" id="CHEBI:15378"/>
        <dbReference type="ChEBI" id="CHEBI:30616"/>
        <dbReference type="ChEBI" id="CHEBI:44841"/>
        <dbReference type="ChEBI" id="CHEBI:72950"/>
        <dbReference type="ChEBI" id="CHEBI:456215"/>
        <dbReference type="EC" id="2.7.6.3"/>
    </reaction>
</comment>
<dbReference type="GO" id="GO:0046656">
    <property type="term" value="P:folic acid biosynthetic process"/>
    <property type="evidence" value="ECO:0007669"/>
    <property type="project" value="UniProtKB-KW"/>
</dbReference>
<dbReference type="EMBL" id="AP018449">
    <property type="protein sequence ID" value="BBB93201.1"/>
    <property type="molecule type" value="Genomic_DNA"/>
</dbReference>
<dbReference type="PANTHER" id="PTHR43071">
    <property type="entry name" value="2-AMINO-4-HYDROXY-6-HYDROXYMETHYLDIHYDROPTERIDINE PYROPHOSPHOKINASE"/>
    <property type="match status" value="1"/>
</dbReference>
<dbReference type="PROSITE" id="PS00794">
    <property type="entry name" value="HPPK"/>
    <property type="match status" value="1"/>
</dbReference>
<dbReference type="PANTHER" id="PTHR43071:SF1">
    <property type="entry name" value="2-AMINO-4-HYDROXY-6-HYDROXYMETHYLDIHYDROPTERIDINE PYROPHOSPHOKINASE"/>
    <property type="match status" value="1"/>
</dbReference>